<dbReference type="Proteomes" id="UP000001312">
    <property type="component" value="Unassembled WGS sequence"/>
</dbReference>
<evidence type="ECO:0000313" key="2">
    <source>
        <dbReference type="Proteomes" id="UP000001312"/>
    </source>
</evidence>
<dbReference type="RefSeq" id="XP_001588793.1">
    <property type="nucleotide sequence ID" value="XM_001588743.1"/>
</dbReference>
<gene>
    <name evidence="1" type="ORF">SS1G_10340</name>
</gene>
<dbReference type="HOGENOM" id="CLU_2777465_0_0_1"/>
<reference evidence="2" key="1">
    <citation type="journal article" date="2011" name="PLoS Genet.">
        <title>Genomic analysis of the necrotrophic fungal pathogens Sclerotinia sclerotiorum and Botrytis cinerea.</title>
        <authorList>
            <person name="Amselem J."/>
            <person name="Cuomo C.A."/>
            <person name="van Kan J.A."/>
            <person name="Viaud M."/>
            <person name="Benito E.P."/>
            <person name="Couloux A."/>
            <person name="Coutinho P.M."/>
            <person name="de Vries R.P."/>
            <person name="Dyer P.S."/>
            <person name="Fillinger S."/>
            <person name="Fournier E."/>
            <person name="Gout L."/>
            <person name="Hahn M."/>
            <person name="Kohn L."/>
            <person name="Lapalu N."/>
            <person name="Plummer K.M."/>
            <person name="Pradier J.M."/>
            <person name="Quevillon E."/>
            <person name="Sharon A."/>
            <person name="Simon A."/>
            <person name="ten Have A."/>
            <person name="Tudzynski B."/>
            <person name="Tudzynski P."/>
            <person name="Wincker P."/>
            <person name="Andrew M."/>
            <person name="Anthouard V."/>
            <person name="Beever R.E."/>
            <person name="Beffa R."/>
            <person name="Benoit I."/>
            <person name="Bouzid O."/>
            <person name="Brault B."/>
            <person name="Chen Z."/>
            <person name="Choquer M."/>
            <person name="Collemare J."/>
            <person name="Cotton P."/>
            <person name="Danchin E.G."/>
            <person name="Da Silva C."/>
            <person name="Gautier A."/>
            <person name="Giraud C."/>
            <person name="Giraud T."/>
            <person name="Gonzalez C."/>
            <person name="Grossetete S."/>
            <person name="Guldener U."/>
            <person name="Henrissat B."/>
            <person name="Howlett B.J."/>
            <person name="Kodira C."/>
            <person name="Kretschmer M."/>
            <person name="Lappartient A."/>
            <person name="Leroch M."/>
            <person name="Levis C."/>
            <person name="Mauceli E."/>
            <person name="Neuveglise C."/>
            <person name="Oeser B."/>
            <person name="Pearson M."/>
            <person name="Poulain J."/>
            <person name="Poussereau N."/>
            <person name="Quesneville H."/>
            <person name="Rascle C."/>
            <person name="Schumacher J."/>
            <person name="Segurens B."/>
            <person name="Sexton A."/>
            <person name="Silva E."/>
            <person name="Sirven C."/>
            <person name="Soanes D.M."/>
            <person name="Talbot N.J."/>
            <person name="Templeton M."/>
            <person name="Yandava C."/>
            <person name="Yarden O."/>
            <person name="Zeng Q."/>
            <person name="Rollins J.A."/>
            <person name="Lebrun M.H."/>
            <person name="Dickman M."/>
        </authorList>
    </citation>
    <scope>NUCLEOTIDE SEQUENCE [LARGE SCALE GENOMIC DNA]</scope>
    <source>
        <strain evidence="2">ATCC 18683 / 1980 / Ss-1</strain>
    </source>
</reference>
<proteinExistence type="predicted"/>
<dbReference type="GeneID" id="5484755"/>
<sequence>MSFDEEIFARIMRKRFGGRRGAYNGCGDGGGYVGVGVEMESGPRYIIGGRYMVDSASQWQPTISNVEWV</sequence>
<accession>A7EYC5</accession>
<dbReference type="AlphaFoldDB" id="A7EYC5"/>
<name>A7EYC5_SCLS1</name>
<organism evidence="1 2">
    <name type="scientific">Sclerotinia sclerotiorum (strain ATCC 18683 / 1980 / Ss-1)</name>
    <name type="common">White mold</name>
    <name type="synonym">Whetzelinia sclerotiorum</name>
    <dbReference type="NCBI Taxonomy" id="665079"/>
    <lineage>
        <taxon>Eukaryota</taxon>
        <taxon>Fungi</taxon>
        <taxon>Dikarya</taxon>
        <taxon>Ascomycota</taxon>
        <taxon>Pezizomycotina</taxon>
        <taxon>Leotiomycetes</taxon>
        <taxon>Helotiales</taxon>
        <taxon>Sclerotiniaceae</taxon>
        <taxon>Sclerotinia</taxon>
    </lineage>
</organism>
<evidence type="ECO:0000313" key="1">
    <source>
        <dbReference type="EMBL" id="EDN94467.1"/>
    </source>
</evidence>
<dbReference type="EMBL" id="CH476635">
    <property type="protein sequence ID" value="EDN94467.1"/>
    <property type="molecule type" value="Genomic_DNA"/>
</dbReference>
<keyword evidence="2" id="KW-1185">Reference proteome</keyword>
<dbReference type="KEGG" id="ssl:SS1G_10340"/>
<protein>
    <submittedName>
        <fullName evidence="1">Uncharacterized protein</fullName>
    </submittedName>
</protein>
<dbReference type="InParanoid" id="A7EYC5"/>